<evidence type="ECO:0008006" key="4">
    <source>
        <dbReference type="Google" id="ProtNLM"/>
    </source>
</evidence>
<dbReference type="CDD" id="cd22191">
    <property type="entry name" value="DPBB_RlpA_EXP_N-like"/>
    <property type="match status" value="1"/>
</dbReference>
<dbReference type="STRING" id="743788.S8FA56"/>
<organism evidence="2 3">
    <name type="scientific">Fomitopsis schrenkii</name>
    <name type="common">Brown rot fungus</name>
    <dbReference type="NCBI Taxonomy" id="2126942"/>
    <lineage>
        <taxon>Eukaryota</taxon>
        <taxon>Fungi</taxon>
        <taxon>Dikarya</taxon>
        <taxon>Basidiomycota</taxon>
        <taxon>Agaricomycotina</taxon>
        <taxon>Agaricomycetes</taxon>
        <taxon>Polyporales</taxon>
        <taxon>Fomitopsis</taxon>
    </lineage>
</organism>
<reference evidence="2 3" key="1">
    <citation type="journal article" date="2012" name="Science">
        <title>The Paleozoic origin of enzymatic lignin decomposition reconstructed from 31 fungal genomes.</title>
        <authorList>
            <person name="Floudas D."/>
            <person name="Binder M."/>
            <person name="Riley R."/>
            <person name="Barry K."/>
            <person name="Blanchette R.A."/>
            <person name="Henrissat B."/>
            <person name="Martinez A.T."/>
            <person name="Otillar R."/>
            <person name="Spatafora J.W."/>
            <person name="Yadav J.S."/>
            <person name="Aerts A."/>
            <person name="Benoit I."/>
            <person name="Boyd A."/>
            <person name="Carlson A."/>
            <person name="Copeland A."/>
            <person name="Coutinho P.M."/>
            <person name="de Vries R.P."/>
            <person name="Ferreira P."/>
            <person name="Findley K."/>
            <person name="Foster B."/>
            <person name="Gaskell J."/>
            <person name="Glotzer D."/>
            <person name="Gorecki P."/>
            <person name="Heitman J."/>
            <person name="Hesse C."/>
            <person name="Hori C."/>
            <person name="Igarashi K."/>
            <person name="Jurgens J.A."/>
            <person name="Kallen N."/>
            <person name="Kersten P."/>
            <person name="Kohler A."/>
            <person name="Kuees U."/>
            <person name="Kumar T.K.A."/>
            <person name="Kuo A."/>
            <person name="LaButti K."/>
            <person name="Larrondo L.F."/>
            <person name="Lindquist E."/>
            <person name="Ling A."/>
            <person name="Lombard V."/>
            <person name="Lucas S."/>
            <person name="Lundell T."/>
            <person name="Martin R."/>
            <person name="McLaughlin D.J."/>
            <person name="Morgenstern I."/>
            <person name="Morin E."/>
            <person name="Murat C."/>
            <person name="Nagy L.G."/>
            <person name="Nolan M."/>
            <person name="Ohm R.A."/>
            <person name="Patyshakuliyeva A."/>
            <person name="Rokas A."/>
            <person name="Ruiz-Duenas F.J."/>
            <person name="Sabat G."/>
            <person name="Salamov A."/>
            <person name="Samejima M."/>
            <person name="Schmutz J."/>
            <person name="Slot J.C."/>
            <person name="St John F."/>
            <person name="Stenlid J."/>
            <person name="Sun H."/>
            <person name="Sun S."/>
            <person name="Syed K."/>
            <person name="Tsang A."/>
            <person name="Wiebenga A."/>
            <person name="Young D."/>
            <person name="Pisabarro A."/>
            <person name="Eastwood D.C."/>
            <person name="Martin F."/>
            <person name="Cullen D."/>
            <person name="Grigoriev I.V."/>
            <person name="Hibbett D.S."/>
        </authorList>
    </citation>
    <scope>NUCLEOTIDE SEQUENCE</scope>
    <source>
        <strain evidence="3">FP-58527</strain>
    </source>
</reference>
<proteinExistence type="predicted"/>
<evidence type="ECO:0000313" key="2">
    <source>
        <dbReference type="EMBL" id="EPS95504.1"/>
    </source>
</evidence>
<dbReference type="InParanoid" id="S8FA56"/>
<gene>
    <name evidence="2" type="ORF">FOMPIDRAFT_1019425</name>
</gene>
<keyword evidence="1" id="KW-0732">Signal</keyword>
<dbReference type="HOGENOM" id="CLU_047639_6_0_1"/>
<accession>S8FA56</accession>
<keyword evidence="3" id="KW-1185">Reference proteome</keyword>
<dbReference type="Proteomes" id="UP000015241">
    <property type="component" value="Unassembled WGS sequence"/>
</dbReference>
<dbReference type="EMBL" id="KE504206">
    <property type="protein sequence ID" value="EPS95504.1"/>
    <property type="molecule type" value="Genomic_DNA"/>
</dbReference>
<evidence type="ECO:0000313" key="3">
    <source>
        <dbReference type="Proteomes" id="UP000015241"/>
    </source>
</evidence>
<protein>
    <recommendedName>
        <fullName evidence="4">Killer toxin Kp4 domain-containing protein</fullName>
    </recommendedName>
</protein>
<name>S8FA56_FOMSC</name>
<evidence type="ECO:0000256" key="1">
    <source>
        <dbReference type="SAM" id="SignalP"/>
    </source>
</evidence>
<dbReference type="AlphaFoldDB" id="S8FA56"/>
<feature type="chain" id="PRO_5004550856" description="Killer toxin Kp4 domain-containing protein" evidence="1">
    <location>
        <begin position="22"/>
        <end position="134"/>
    </location>
</feature>
<sequence>MKFTPTIILTALTILSASVTALPPAPEALVERDSLEKRVTHQGLAFLTDLRSEITCGGHPTSDDHVVLLPKFLYNGGKVCDRWVHLTQRDTGKSSYGKVRGYCNSCSASNEYNLGPYHIIYGVDWNFKEEGWSP</sequence>
<feature type="signal peptide" evidence="1">
    <location>
        <begin position="1"/>
        <end position="21"/>
    </location>
</feature>